<dbReference type="CDD" id="cd10449">
    <property type="entry name" value="GIY-YIG_SLX1_like"/>
    <property type="match status" value="1"/>
</dbReference>
<name>A0A0G1CFQ5_9BACT</name>
<evidence type="ECO:0000259" key="2">
    <source>
        <dbReference type="PROSITE" id="PS50164"/>
    </source>
</evidence>
<accession>A0A0G1CFQ5</accession>
<evidence type="ECO:0000313" key="4">
    <source>
        <dbReference type="Proteomes" id="UP000034543"/>
    </source>
</evidence>
<dbReference type="STRING" id="1618436.UV59_C0022G0014"/>
<dbReference type="Pfam" id="PF01541">
    <property type="entry name" value="GIY-YIG"/>
    <property type="match status" value="1"/>
</dbReference>
<comment type="similarity">
    <text evidence="1">Belongs to the UPF0213 family.</text>
</comment>
<dbReference type="SMART" id="SM00465">
    <property type="entry name" value="GIYc"/>
    <property type="match status" value="1"/>
</dbReference>
<evidence type="ECO:0000256" key="1">
    <source>
        <dbReference type="ARBA" id="ARBA00007435"/>
    </source>
</evidence>
<dbReference type="PANTHER" id="PTHR34477">
    <property type="entry name" value="UPF0213 PROTEIN YHBQ"/>
    <property type="match status" value="1"/>
</dbReference>
<sequence length="104" mass="12605">MKLREIMFFYVYVLQSMKNDTIYIGFTTDLKKRLQEHNLGLTSSTKRFLPWELIYYEACRNKQDAIRREKYLKTNQGGRLLKRRLKEYFFQSNKREVLLPGATI</sequence>
<dbReference type="EMBL" id="LCFB01000022">
    <property type="protein sequence ID" value="KKS84304.1"/>
    <property type="molecule type" value="Genomic_DNA"/>
</dbReference>
<organism evidence="3 4">
    <name type="scientific">Candidatus Gottesmanbacteria bacterium GW2011_GWA1_43_11</name>
    <dbReference type="NCBI Taxonomy" id="1618436"/>
    <lineage>
        <taxon>Bacteria</taxon>
        <taxon>Candidatus Gottesmaniibacteriota</taxon>
    </lineage>
</organism>
<evidence type="ECO:0000313" key="3">
    <source>
        <dbReference type="EMBL" id="KKS84304.1"/>
    </source>
</evidence>
<dbReference type="AlphaFoldDB" id="A0A0G1CFQ5"/>
<dbReference type="InterPro" id="IPR000305">
    <property type="entry name" value="GIY-YIG_endonuc"/>
</dbReference>
<dbReference type="SUPFAM" id="SSF82771">
    <property type="entry name" value="GIY-YIG endonuclease"/>
    <property type="match status" value="1"/>
</dbReference>
<dbReference type="InterPro" id="IPR050190">
    <property type="entry name" value="UPF0213_domain"/>
</dbReference>
<proteinExistence type="inferred from homology"/>
<feature type="domain" description="GIY-YIG" evidence="2">
    <location>
        <begin position="7"/>
        <end position="88"/>
    </location>
</feature>
<dbReference type="Proteomes" id="UP000034543">
    <property type="component" value="Unassembled WGS sequence"/>
</dbReference>
<gene>
    <name evidence="3" type="ORF">UV59_C0022G0014</name>
</gene>
<dbReference type="InterPro" id="IPR035901">
    <property type="entry name" value="GIY-YIG_endonuc_sf"/>
</dbReference>
<protein>
    <submittedName>
        <fullName evidence="3">GIY-YIG nuclease superfamily protein</fullName>
    </submittedName>
</protein>
<dbReference type="PANTHER" id="PTHR34477:SF5">
    <property type="entry name" value="BSL5627 PROTEIN"/>
    <property type="match status" value="1"/>
</dbReference>
<dbReference type="Gene3D" id="3.40.1440.10">
    <property type="entry name" value="GIY-YIG endonuclease"/>
    <property type="match status" value="1"/>
</dbReference>
<comment type="caution">
    <text evidence="3">The sequence shown here is derived from an EMBL/GenBank/DDBJ whole genome shotgun (WGS) entry which is preliminary data.</text>
</comment>
<reference evidence="3 4" key="1">
    <citation type="journal article" date="2015" name="Nature">
        <title>rRNA introns, odd ribosomes, and small enigmatic genomes across a large radiation of phyla.</title>
        <authorList>
            <person name="Brown C.T."/>
            <person name="Hug L.A."/>
            <person name="Thomas B.C."/>
            <person name="Sharon I."/>
            <person name="Castelle C.J."/>
            <person name="Singh A."/>
            <person name="Wilkins M.J."/>
            <person name="Williams K.H."/>
            <person name="Banfield J.F."/>
        </authorList>
    </citation>
    <scope>NUCLEOTIDE SEQUENCE [LARGE SCALE GENOMIC DNA]</scope>
</reference>
<dbReference type="PROSITE" id="PS50164">
    <property type="entry name" value="GIY_YIG"/>
    <property type="match status" value="1"/>
</dbReference>